<dbReference type="EMBL" id="QRDT01000002">
    <property type="protein sequence ID" value="RED42007.1"/>
    <property type="molecule type" value="Genomic_DNA"/>
</dbReference>
<proteinExistence type="predicted"/>
<reference evidence="1 4" key="2">
    <citation type="submission" date="2018-07" db="EMBL/GenBank/DDBJ databases">
        <title>Genomic Encyclopedia of Archaeal and Bacterial Type Strains, Phase II (KMG-II): from individual species to whole genera.</title>
        <authorList>
            <person name="Goeker M."/>
        </authorList>
    </citation>
    <scope>NUCLEOTIDE SEQUENCE [LARGE SCALE GENOMIC DNA]</scope>
    <source>
        <strain evidence="1 4">JA575</strain>
    </source>
</reference>
<organism evidence="2 3">
    <name type="scientific">Rhodopseudomonas pentothenatexigens</name>
    <dbReference type="NCBI Taxonomy" id="999699"/>
    <lineage>
        <taxon>Bacteria</taxon>
        <taxon>Pseudomonadati</taxon>
        <taxon>Pseudomonadota</taxon>
        <taxon>Alphaproteobacteria</taxon>
        <taxon>Hyphomicrobiales</taxon>
        <taxon>Nitrobacteraceae</taxon>
        <taxon>Rhodopseudomonas</taxon>
    </lineage>
</organism>
<dbReference type="AlphaFoldDB" id="A0A336JI60"/>
<evidence type="ECO:0000313" key="4">
    <source>
        <dbReference type="Proteomes" id="UP000256343"/>
    </source>
</evidence>
<reference evidence="2 3" key="1">
    <citation type="submission" date="2017-08" db="EMBL/GenBank/DDBJ databases">
        <authorList>
            <person name="de Groot N.N."/>
        </authorList>
    </citation>
    <scope>NUCLEOTIDE SEQUENCE [LARGE SCALE GENOMIC DNA]</scope>
    <source>
        <strain evidence="2 3">JA575</strain>
    </source>
</reference>
<dbReference type="OrthoDB" id="596881at2"/>
<protein>
    <submittedName>
        <fullName evidence="2">Uncharacterized protein</fullName>
    </submittedName>
</protein>
<keyword evidence="4" id="KW-1185">Reference proteome</keyword>
<accession>A0A336JI60</accession>
<dbReference type="EMBL" id="UFQQ01000002">
    <property type="protein sequence ID" value="SSW89367.1"/>
    <property type="molecule type" value="Genomic_DNA"/>
</dbReference>
<evidence type="ECO:0000313" key="3">
    <source>
        <dbReference type="Proteomes" id="UP000252631"/>
    </source>
</evidence>
<dbReference type="Proteomes" id="UP000252631">
    <property type="component" value="Unassembled WGS sequence"/>
</dbReference>
<sequence length="440" mass="49308">MSDFELQVDWVDQEGRNQSDATLASLLIQVGGVAVTEFTARHMNKFGGPLRNKCKAVQIPAYFVAEWIADNWWSILWEPRKNEEEADDDEFLSRHSLLTAQHGFSLPRLEFVASGGTLQISARARDPKFSDVRFCNSARATAPREKVESELRRFVQSVVDRLNDRRVSETWLQDTWSLITETKDDELSFCRFIGALGMSPYDIDDGFAKLIERLEVALGERLLMDLCLASSESDFASVSKVAEEAVALTRTVEKSTLSPIEAISVPQDNYAVPAFRRGLQAAEILRKRLGISDTDPNAASRIFDMLEIDTTLQTKSVQRNDDVAVTGAVVRFENEMKVALLQQTEAKRRFAAARAVFSAWSSETPTESRLLTSAVTRDQQANRAFAAELTAPKALIRSRFRGKKRKFTQSDIRELADELRVSPDVVRKQASNNGVTISFG</sequence>
<evidence type="ECO:0000313" key="1">
    <source>
        <dbReference type="EMBL" id="RED42007.1"/>
    </source>
</evidence>
<name>A0A336JI60_9BRAD</name>
<evidence type="ECO:0000313" key="2">
    <source>
        <dbReference type="EMBL" id="SSW89367.1"/>
    </source>
</evidence>
<dbReference type="RefSeq" id="WP_147270215.1">
    <property type="nucleotide sequence ID" value="NZ_QRDT01000002.1"/>
</dbReference>
<gene>
    <name evidence="1" type="ORF">BJ125_102176</name>
    <name evidence="2" type="ORF">SAMN05892882_102176</name>
</gene>
<dbReference type="Proteomes" id="UP000256343">
    <property type="component" value="Unassembled WGS sequence"/>
</dbReference>